<feature type="compositionally biased region" description="Low complexity" evidence="1">
    <location>
        <begin position="192"/>
        <end position="203"/>
    </location>
</feature>
<protein>
    <submittedName>
        <fullName evidence="3">Aste57867_3330 protein</fullName>
    </submittedName>
</protein>
<reference evidence="3 4" key="1">
    <citation type="submission" date="2019-03" db="EMBL/GenBank/DDBJ databases">
        <authorList>
            <person name="Gaulin E."/>
            <person name="Dumas B."/>
        </authorList>
    </citation>
    <scope>NUCLEOTIDE SEQUENCE [LARGE SCALE GENOMIC DNA]</scope>
    <source>
        <strain evidence="3">CBS 568.67</strain>
    </source>
</reference>
<feature type="region of interest" description="Disordered" evidence="1">
    <location>
        <begin position="90"/>
        <end position="128"/>
    </location>
</feature>
<dbReference type="EMBL" id="VJMH01000563">
    <property type="protein sequence ID" value="KAF0715537.1"/>
    <property type="molecule type" value="Genomic_DNA"/>
</dbReference>
<evidence type="ECO:0000256" key="1">
    <source>
        <dbReference type="SAM" id="MobiDB-lite"/>
    </source>
</evidence>
<gene>
    <name evidence="3" type="primary">Aste57867_3330</name>
    <name evidence="2" type="ORF">As57867_003320</name>
    <name evidence="3" type="ORF">ASTE57867_3330</name>
</gene>
<keyword evidence="4" id="KW-1185">Reference proteome</keyword>
<feature type="region of interest" description="Disordered" evidence="1">
    <location>
        <begin position="176"/>
        <end position="216"/>
    </location>
</feature>
<name>A0A485KEX8_9STRA</name>
<feature type="compositionally biased region" description="Low complexity" evidence="1">
    <location>
        <begin position="116"/>
        <end position="125"/>
    </location>
</feature>
<proteinExistence type="predicted"/>
<organism evidence="3 4">
    <name type="scientific">Aphanomyces stellatus</name>
    <dbReference type="NCBI Taxonomy" id="120398"/>
    <lineage>
        <taxon>Eukaryota</taxon>
        <taxon>Sar</taxon>
        <taxon>Stramenopiles</taxon>
        <taxon>Oomycota</taxon>
        <taxon>Saprolegniomycetes</taxon>
        <taxon>Saprolegniales</taxon>
        <taxon>Verrucalvaceae</taxon>
        <taxon>Aphanomyces</taxon>
    </lineage>
</organism>
<dbReference type="Proteomes" id="UP000332933">
    <property type="component" value="Unassembled WGS sequence"/>
</dbReference>
<evidence type="ECO:0000313" key="3">
    <source>
        <dbReference type="EMBL" id="VFT80500.1"/>
    </source>
</evidence>
<evidence type="ECO:0000313" key="4">
    <source>
        <dbReference type="Proteomes" id="UP000332933"/>
    </source>
</evidence>
<sequence>MRVSLANKVTDHTHPLPLGPPVALPKALVGKVEAMALRLVDVDAKVDNVEIKVDRVLELEAKIDRLLQLEGKVDRVVQLVGQWHQVLTGAPSSSLSSASPVASASQATPGAPGIHSATTTTSATPGTPPACFATTGTISATTPVRAEKVAAVVYAHLSGMDSKDLRKVGQTYSDATPEEAIVSKRSRKAKQAKATSSSSSFAPKKPKTRQSTSKIDADDDFVYAGTQSRKQDNGEIIAIYCPRTDTQDCCKSDACDELLMSFGLERGVSCRNGHCLFLAMDSASKGITHSELTDQGWLYDDQAAQRIQTIIKSLHSNMRSTKMNHTWYDTVPWIVQHMKANPEDSHETAVDAFFMQRRMFTTNDECRFHSVSGKTILKADLQKGCTSCTQ</sequence>
<dbReference type="AlphaFoldDB" id="A0A485KEX8"/>
<evidence type="ECO:0000313" key="2">
    <source>
        <dbReference type="EMBL" id="KAF0715537.1"/>
    </source>
</evidence>
<feature type="compositionally biased region" description="Low complexity" evidence="1">
    <location>
        <begin position="90"/>
        <end position="107"/>
    </location>
</feature>
<reference evidence="2" key="2">
    <citation type="submission" date="2019-06" db="EMBL/GenBank/DDBJ databases">
        <title>Genomics analysis of Aphanomyces spp. identifies a new class of oomycete effector associated with host adaptation.</title>
        <authorList>
            <person name="Gaulin E."/>
        </authorList>
    </citation>
    <scope>NUCLEOTIDE SEQUENCE</scope>
    <source>
        <strain evidence="2">CBS 578.67</strain>
    </source>
</reference>
<dbReference type="EMBL" id="CAADRA010000563">
    <property type="protein sequence ID" value="VFT80500.1"/>
    <property type="molecule type" value="Genomic_DNA"/>
</dbReference>
<accession>A0A485KEX8</accession>